<feature type="region of interest" description="Disordered" evidence="1">
    <location>
        <begin position="1"/>
        <end position="26"/>
    </location>
</feature>
<proteinExistence type="predicted"/>
<dbReference type="Proteomes" id="UP000050525">
    <property type="component" value="Unassembled WGS sequence"/>
</dbReference>
<comment type="caution">
    <text evidence="2">The sequence shown here is derived from an EMBL/GenBank/DDBJ whole genome shotgun (WGS) entry which is preliminary data.</text>
</comment>
<dbReference type="EMBL" id="AKHW03002395">
    <property type="protein sequence ID" value="KYO38971.1"/>
    <property type="molecule type" value="Genomic_DNA"/>
</dbReference>
<accession>A0A151NQ68</accession>
<reference evidence="2 3" key="1">
    <citation type="journal article" date="2012" name="Genome Biol.">
        <title>Sequencing three crocodilian genomes to illuminate the evolution of archosaurs and amniotes.</title>
        <authorList>
            <person name="St John J.A."/>
            <person name="Braun E.L."/>
            <person name="Isberg S.R."/>
            <person name="Miles L.G."/>
            <person name="Chong A.Y."/>
            <person name="Gongora J."/>
            <person name="Dalzell P."/>
            <person name="Moran C."/>
            <person name="Bed'hom B."/>
            <person name="Abzhanov A."/>
            <person name="Burgess S.C."/>
            <person name="Cooksey A.M."/>
            <person name="Castoe T.A."/>
            <person name="Crawford N.G."/>
            <person name="Densmore L.D."/>
            <person name="Drew J.C."/>
            <person name="Edwards S.V."/>
            <person name="Faircloth B.C."/>
            <person name="Fujita M.K."/>
            <person name="Greenwold M.J."/>
            <person name="Hoffmann F.G."/>
            <person name="Howard J.M."/>
            <person name="Iguchi T."/>
            <person name="Janes D.E."/>
            <person name="Khan S.Y."/>
            <person name="Kohno S."/>
            <person name="de Koning A.J."/>
            <person name="Lance S.L."/>
            <person name="McCarthy F.M."/>
            <person name="McCormack J.E."/>
            <person name="Merchant M.E."/>
            <person name="Peterson D.G."/>
            <person name="Pollock D.D."/>
            <person name="Pourmand N."/>
            <person name="Raney B.J."/>
            <person name="Roessler K.A."/>
            <person name="Sanford J.R."/>
            <person name="Sawyer R.H."/>
            <person name="Schmidt C.J."/>
            <person name="Triplett E.W."/>
            <person name="Tuberville T.D."/>
            <person name="Venegas-Anaya M."/>
            <person name="Howard J.T."/>
            <person name="Jarvis E.D."/>
            <person name="Guillette L.J.Jr."/>
            <person name="Glenn T.C."/>
            <person name="Green R.E."/>
            <person name="Ray D.A."/>
        </authorList>
    </citation>
    <scope>NUCLEOTIDE SEQUENCE [LARGE SCALE GENOMIC DNA]</scope>
    <source>
        <strain evidence="2">KSC_2009_1</strain>
    </source>
</reference>
<evidence type="ECO:0000313" key="2">
    <source>
        <dbReference type="EMBL" id="KYO38971.1"/>
    </source>
</evidence>
<dbReference type="AlphaFoldDB" id="A0A151NQ68"/>
<evidence type="ECO:0000313" key="3">
    <source>
        <dbReference type="Proteomes" id="UP000050525"/>
    </source>
</evidence>
<evidence type="ECO:0000256" key="1">
    <source>
        <dbReference type="SAM" id="MobiDB-lite"/>
    </source>
</evidence>
<protein>
    <submittedName>
        <fullName evidence="2">Uncharacterized protein</fullName>
    </submittedName>
</protein>
<feature type="compositionally biased region" description="Basic and acidic residues" evidence="1">
    <location>
        <begin position="1"/>
        <end position="12"/>
    </location>
</feature>
<sequence length="216" mass="23139">MSGEAEAQREEMTCLPQADARARPGAPRFPSPAGFIFQLSGPAAAPLAPPTQGPCSECHPCDGGGLRDSNRAGLLILTTDTRLRTAGSLTSEAAKWWLSASPISRWAVPFEQCCLFQCQTICRIQARVCSSSVLEDLFLDPRNLLQDPRNLLQRLCSSSRGFWKMSFSDAGRDGGSGKGIFEDQTGTRSWVRGLPTALTSSSAASATSRITSSLIL</sequence>
<keyword evidence="3" id="KW-1185">Reference proteome</keyword>
<organism evidence="2 3">
    <name type="scientific">Alligator mississippiensis</name>
    <name type="common">American alligator</name>
    <dbReference type="NCBI Taxonomy" id="8496"/>
    <lineage>
        <taxon>Eukaryota</taxon>
        <taxon>Metazoa</taxon>
        <taxon>Chordata</taxon>
        <taxon>Craniata</taxon>
        <taxon>Vertebrata</taxon>
        <taxon>Euteleostomi</taxon>
        <taxon>Archelosauria</taxon>
        <taxon>Archosauria</taxon>
        <taxon>Crocodylia</taxon>
        <taxon>Alligatoridae</taxon>
        <taxon>Alligatorinae</taxon>
        <taxon>Alligator</taxon>
    </lineage>
</organism>
<name>A0A151NQ68_ALLMI</name>
<gene>
    <name evidence="2" type="ORF">Y1Q_0022571</name>
</gene>